<evidence type="ECO:0000313" key="2">
    <source>
        <dbReference type="Proteomes" id="UP000003789"/>
    </source>
</evidence>
<accession>Q1YXW4</accession>
<dbReference type="AlphaFoldDB" id="Q1YXW4"/>
<comment type="caution">
    <text evidence="1">The sequence shown here is derived from an EMBL/GenBank/DDBJ whole genome shotgun (WGS) entry which is preliminary data.</text>
</comment>
<name>Q1YXW4_9GAMM</name>
<dbReference type="Proteomes" id="UP000003789">
    <property type="component" value="Unassembled WGS sequence"/>
</dbReference>
<dbReference type="HOGENOM" id="CLU_3404786_0_0_6"/>
<sequence>MEPDPSFNKKSNAAVNWLAVSLARNGAETL</sequence>
<protein>
    <submittedName>
        <fullName evidence="1">Uncharacterized protein</fullName>
    </submittedName>
</protein>
<reference evidence="1 2" key="1">
    <citation type="submission" date="2006-03" db="EMBL/GenBank/DDBJ databases">
        <authorList>
            <person name="Bartlett D.H."/>
            <person name="Valle G."/>
            <person name="Lauro F.M."/>
            <person name="Vezzi A."/>
            <person name="Simonato F."/>
            <person name="Eloe E."/>
            <person name="Vitulo N."/>
            <person name="Stratton T.K."/>
            <person name="D'angelo M."/>
            <person name="Ferriera S."/>
            <person name="Johnson J."/>
            <person name="Kravitz S."/>
            <person name="Beeson K."/>
            <person name="Sutton G."/>
            <person name="Rogers Y."/>
            <person name="Friedman R."/>
            <person name="Frazier M."/>
            <person name="Venter J.C."/>
        </authorList>
    </citation>
    <scope>NUCLEOTIDE SEQUENCE [LARGE SCALE GENOMIC DNA]</scope>
    <source>
        <strain evidence="1 2">3TCK</strain>
    </source>
</reference>
<organism evidence="1 2">
    <name type="scientific">Photobacterium profundum 3TCK</name>
    <dbReference type="NCBI Taxonomy" id="314280"/>
    <lineage>
        <taxon>Bacteria</taxon>
        <taxon>Pseudomonadati</taxon>
        <taxon>Pseudomonadota</taxon>
        <taxon>Gammaproteobacteria</taxon>
        <taxon>Vibrionales</taxon>
        <taxon>Vibrionaceae</taxon>
        <taxon>Photobacterium</taxon>
    </lineage>
</organism>
<dbReference type="EMBL" id="AAPH01000040">
    <property type="protein sequence ID" value="EAS41133.1"/>
    <property type="molecule type" value="Genomic_DNA"/>
</dbReference>
<evidence type="ECO:0000313" key="1">
    <source>
        <dbReference type="EMBL" id="EAS41133.1"/>
    </source>
</evidence>
<gene>
    <name evidence="1" type="ORF">P3TCK_07199</name>
</gene>
<proteinExistence type="predicted"/>